<evidence type="ECO:0000256" key="1">
    <source>
        <dbReference type="SAM" id="Phobius"/>
    </source>
</evidence>
<organism evidence="2 3">
    <name type="scientific">Eiseniibacteriota bacterium</name>
    <dbReference type="NCBI Taxonomy" id="2212470"/>
    <lineage>
        <taxon>Bacteria</taxon>
        <taxon>Candidatus Eiseniibacteriota</taxon>
    </lineage>
</organism>
<feature type="transmembrane region" description="Helical" evidence="1">
    <location>
        <begin position="15"/>
        <end position="36"/>
    </location>
</feature>
<proteinExistence type="predicted"/>
<feature type="transmembrane region" description="Helical" evidence="1">
    <location>
        <begin position="168"/>
        <end position="189"/>
    </location>
</feature>
<dbReference type="EMBL" id="JACQAY010000075">
    <property type="protein sequence ID" value="MBI3539155.1"/>
    <property type="molecule type" value="Genomic_DNA"/>
</dbReference>
<dbReference type="AlphaFoldDB" id="A0A9D6L8Z8"/>
<feature type="transmembrane region" description="Helical" evidence="1">
    <location>
        <begin position="86"/>
        <end position="104"/>
    </location>
</feature>
<comment type="caution">
    <text evidence="2">The sequence shown here is derived from an EMBL/GenBank/DDBJ whole genome shotgun (WGS) entry which is preliminary data.</text>
</comment>
<evidence type="ECO:0000313" key="3">
    <source>
        <dbReference type="Proteomes" id="UP000807850"/>
    </source>
</evidence>
<feature type="transmembrane region" description="Helical" evidence="1">
    <location>
        <begin position="111"/>
        <end position="133"/>
    </location>
</feature>
<protein>
    <submittedName>
        <fullName evidence="2">Uncharacterized protein</fullName>
    </submittedName>
</protein>
<sequence>MHYLIDRFAPAERRLIWIAALVLIPVFFFPVLPIWAMKLWAPQYREGLTLTICTNTIKGDLQSINTLNHYVGMKHITADDFREFRFMPQALTLFGFLALLGALVNRRWLAILGWLAFTGFAGFMFLDYARWLYDYGHNLDPRAPIKLALFTPPLIGWKQMANFKVLSVPMPGTLLLGVAWLLGPLAIVLEMRDAKRAAR</sequence>
<evidence type="ECO:0000313" key="2">
    <source>
        <dbReference type="EMBL" id="MBI3539155.1"/>
    </source>
</evidence>
<dbReference type="Proteomes" id="UP000807850">
    <property type="component" value="Unassembled WGS sequence"/>
</dbReference>
<keyword evidence="1" id="KW-1133">Transmembrane helix</keyword>
<reference evidence="2" key="1">
    <citation type="submission" date="2020-07" db="EMBL/GenBank/DDBJ databases">
        <title>Huge and variable diversity of episymbiotic CPR bacteria and DPANN archaea in groundwater ecosystems.</title>
        <authorList>
            <person name="He C.Y."/>
            <person name="Keren R."/>
            <person name="Whittaker M."/>
            <person name="Farag I.F."/>
            <person name="Doudna J."/>
            <person name="Cate J.H.D."/>
            <person name="Banfield J.F."/>
        </authorList>
    </citation>
    <scope>NUCLEOTIDE SEQUENCE</scope>
    <source>
        <strain evidence="2">NC_groundwater_928_Pr1_S-0.2um_72_17</strain>
    </source>
</reference>
<name>A0A9D6L8Z8_UNCEI</name>
<gene>
    <name evidence="2" type="ORF">HY076_02665</name>
</gene>
<keyword evidence="1" id="KW-0812">Transmembrane</keyword>
<keyword evidence="1" id="KW-0472">Membrane</keyword>
<accession>A0A9D6L8Z8</accession>